<keyword evidence="2" id="KW-1185">Reference proteome</keyword>
<evidence type="ECO:0000313" key="2">
    <source>
        <dbReference type="Proteomes" id="UP000886501"/>
    </source>
</evidence>
<reference evidence="1" key="1">
    <citation type="submission" date="2019-10" db="EMBL/GenBank/DDBJ databases">
        <authorList>
            <consortium name="DOE Joint Genome Institute"/>
            <person name="Kuo A."/>
            <person name="Miyauchi S."/>
            <person name="Kiss E."/>
            <person name="Drula E."/>
            <person name="Kohler A."/>
            <person name="Sanchez-Garcia M."/>
            <person name="Andreopoulos B."/>
            <person name="Barry K.W."/>
            <person name="Bonito G."/>
            <person name="Buee M."/>
            <person name="Carver A."/>
            <person name="Chen C."/>
            <person name="Cichocki N."/>
            <person name="Clum A."/>
            <person name="Culley D."/>
            <person name="Crous P.W."/>
            <person name="Fauchery L."/>
            <person name="Girlanda M."/>
            <person name="Hayes R."/>
            <person name="Keri Z."/>
            <person name="Labutti K."/>
            <person name="Lipzen A."/>
            <person name="Lombard V."/>
            <person name="Magnuson J."/>
            <person name="Maillard F."/>
            <person name="Morin E."/>
            <person name="Murat C."/>
            <person name="Nolan M."/>
            <person name="Ohm R."/>
            <person name="Pangilinan J."/>
            <person name="Pereira M."/>
            <person name="Perotto S."/>
            <person name="Peter M."/>
            <person name="Riley R."/>
            <person name="Sitrit Y."/>
            <person name="Stielow B."/>
            <person name="Szollosi G."/>
            <person name="Zifcakova L."/>
            <person name="Stursova M."/>
            <person name="Spatafora J.W."/>
            <person name="Tedersoo L."/>
            <person name="Vaario L.-M."/>
            <person name="Yamada A."/>
            <person name="Yan M."/>
            <person name="Wang P."/>
            <person name="Xu J."/>
            <person name="Bruns T."/>
            <person name="Baldrian P."/>
            <person name="Vilgalys R."/>
            <person name="Henrissat B."/>
            <person name="Grigoriev I.V."/>
            <person name="Hibbett D."/>
            <person name="Nagy L.G."/>
            <person name="Martin F.M."/>
        </authorList>
    </citation>
    <scope>NUCLEOTIDE SEQUENCE</scope>
    <source>
        <strain evidence="1">P2</strain>
    </source>
</reference>
<organism evidence="1 2">
    <name type="scientific">Thelephora ganbajun</name>
    <name type="common">Ganba fungus</name>
    <dbReference type="NCBI Taxonomy" id="370292"/>
    <lineage>
        <taxon>Eukaryota</taxon>
        <taxon>Fungi</taxon>
        <taxon>Dikarya</taxon>
        <taxon>Basidiomycota</taxon>
        <taxon>Agaricomycotina</taxon>
        <taxon>Agaricomycetes</taxon>
        <taxon>Thelephorales</taxon>
        <taxon>Thelephoraceae</taxon>
        <taxon>Thelephora</taxon>
    </lineage>
</organism>
<dbReference type="EMBL" id="MU118067">
    <property type="protein sequence ID" value="KAF9646104.1"/>
    <property type="molecule type" value="Genomic_DNA"/>
</dbReference>
<name>A0ACB6Z8P6_THEGA</name>
<evidence type="ECO:0000313" key="1">
    <source>
        <dbReference type="EMBL" id="KAF9646104.1"/>
    </source>
</evidence>
<accession>A0ACB6Z8P6</accession>
<reference evidence="1" key="2">
    <citation type="journal article" date="2020" name="Nat. Commun.">
        <title>Large-scale genome sequencing of mycorrhizal fungi provides insights into the early evolution of symbiotic traits.</title>
        <authorList>
            <person name="Miyauchi S."/>
            <person name="Kiss E."/>
            <person name="Kuo A."/>
            <person name="Drula E."/>
            <person name="Kohler A."/>
            <person name="Sanchez-Garcia M."/>
            <person name="Morin E."/>
            <person name="Andreopoulos B."/>
            <person name="Barry K.W."/>
            <person name="Bonito G."/>
            <person name="Buee M."/>
            <person name="Carver A."/>
            <person name="Chen C."/>
            <person name="Cichocki N."/>
            <person name="Clum A."/>
            <person name="Culley D."/>
            <person name="Crous P.W."/>
            <person name="Fauchery L."/>
            <person name="Girlanda M."/>
            <person name="Hayes R.D."/>
            <person name="Keri Z."/>
            <person name="LaButti K."/>
            <person name="Lipzen A."/>
            <person name="Lombard V."/>
            <person name="Magnuson J."/>
            <person name="Maillard F."/>
            <person name="Murat C."/>
            <person name="Nolan M."/>
            <person name="Ohm R.A."/>
            <person name="Pangilinan J."/>
            <person name="Pereira M.F."/>
            <person name="Perotto S."/>
            <person name="Peter M."/>
            <person name="Pfister S."/>
            <person name="Riley R."/>
            <person name="Sitrit Y."/>
            <person name="Stielow J.B."/>
            <person name="Szollosi G."/>
            <person name="Zifcakova L."/>
            <person name="Stursova M."/>
            <person name="Spatafora J.W."/>
            <person name="Tedersoo L."/>
            <person name="Vaario L.M."/>
            <person name="Yamada A."/>
            <person name="Yan M."/>
            <person name="Wang P."/>
            <person name="Xu J."/>
            <person name="Bruns T."/>
            <person name="Baldrian P."/>
            <person name="Vilgalys R."/>
            <person name="Dunand C."/>
            <person name="Henrissat B."/>
            <person name="Grigoriev I.V."/>
            <person name="Hibbett D."/>
            <person name="Nagy L.G."/>
            <person name="Martin F.M."/>
        </authorList>
    </citation>
    <scope>NUCLEOTIDE SEQUENCE</scope>
    <source>
        <strain evidence="1">P2</strain>
    </source>
</reference>
<dbReference type="Proteomes" id="UP000886501">
    <property type="component" value="Unassembled WGS sequence"/>
</dbReference>
<gene>
    <name evidence="1" type="ORF">BDM02DRAFT_3119123</name>
</gene>
<protein>
    <submittedName>
        <fullName evidence="1">Uncharacterized protein</fullName>
    </submittedName>
</protein>
<proteinExistence type="predicted"/>
<comment type="caution">
    <text evidence="1">The sequence shown here is derived from an EMBL/GenBank/DDBJ whole genome shotgun (WGS) entry which is preliminary data.</text>
</comment>
<sequence>MGRERGHPMQPQSEPGNTSPRPDQLTKGLQYHPRDPQSFVYTFFLYLRSTDVRFDVDLVKYLVLLGMLLNRRSPMQHSNLRISSRLQCSL</sequence>